<evidence type="ECO:0000256" key="3">
    <source>
        <dbReference type="ARBA" id="ARBA00022692"/>
    </source>
</evidence>
<proteinExistence type="inferred from homology"/>
<keyword evidence="2 7" id="KW-0808">Transferase</keyword>
<evidence type="ECO:0000256" key="5">
    <source>
        <dbReference type="ARBA" id="ARBA00023136"/>
    </source>
</evidence>
<reference evidence="9 10" key="1">
    <citation type="submission" date="2024-02" db="EMBL/GenBank/DDBJ databases">
        <title>Chromosome-scale genome assembly of the rough periwinkle Littorina saxatilis.</title>
        <authorList>
            <person name="De Jode A."/>
            <person name="Faria R."/>
            <person name="Formenti G."/>
            <person name="Sims Y."/>
            <person name="Smith T.P."/>
            <person name="Tracey A."/>
            <person name="Wood J.M.D."/>
            <person name="Zagrodzka Z.B."/>
            <person name="Johannesson K."/>
            <person name="Butlin R.K."/>
            <person name="Leder E.H."/>
        </authorList>
    </citation>
    <scope>NUCLEOTIDE SEQUENCE [LARGE SCALE GENOMIC DNA]</scope>
    <source>
        <strain evidence="9">Snail1</strain>
        <tissue evidence="9">Muscle</tissue>
    </source>
</reference>
<comment type="caution">
    <text evidence="9">The sequence shown here is derived from an EMBL/GenBank/DDBJ whole genome shotgun (WGS) entry which is preliminary data.</text>
</comment>
<evidence type="ECO:0000259" key="8">
    <source>
        <dbReference type="Pfam" id="PF01529"/>
    </source>
</evidence>
<evidence type="ECO:0000256" key="4">
    <source>
        <dbReference type="ARBA" id="ARBA00022989"/>
    </source>
</evidence>
<dbReference type="Pfam" id="PF01529">
    <property type="entry name" value="DHHC"/>
    <property type="match status" value="1"/>
</dbReference>
<accession>A0AAN9BWS3</accession>
<comment type="catalytic activity">
    <reaction evidence="7">
        <text>L-cysteinyl-[protein] + hexadecanoyl-CoA = S-hexadecanoyl-L-cysteinyl-[protein] + CoA</text>
        <dbReference type="Rhea" id="RHEA:36683"/>
        <dbReference type="Rhea" id="RHEA-COMP:10131"/>
        <dbReference type="Rhea" id="RHEA-COMP:11032"/>
        <dbReference type="ChEBI" id="CHEBI:29950"/>
        <dbReference type="ChEBI" id="CHEBI:57287"/>
        <dbReference type="ChEBI" id="CHEBI:57379"/>
        <dbReference type="ChEBI" id="CHEBI:74151"/>
        <dbReference type="EC" id="2.3.1.225"/>
    </reaction>
</comment>
<feature type="transmembrane region" description="Helical" evidence="7">
    <location>
        <begin position="45"/>
        <end position="66"/>
    </location>
</feature>
<evidence type="ECO:0000256" key="1">
    <source>
        <dbReference type="ARBA" id="ARBA00004141"/>
    </source>
</evidence>
<evidence type="ECO:0000256" key="6">
    <source>
        <dbReference type="ARBA" id="ARBA00023315"/>
    </source>
</evidence>
<protein>
    <recommendedName>
        <fullName evidence="7">Palmitoyltransferase</fullName>
        <ecNumber evidence="7">2.3.1.225</ecNumber>
    </recommendedName>
</protein>
<feature type="transmembrane region" description="Helical" evidence="7">
    <location>
        <begin position="185"/>
        <end position="213"/>
    </location>
</feature>
<evidence type="ECO:0000256" key="7">
    <source>
        <dbReference type="RuleBase" id="RU079119"/>
    </source>
</evidence>
<gene>
    <name evidence="9" type="ORF">V1264_012574</name>
</gene>
<evidence type="ECO:0000256" key="2">
    <source>
        <dbReference type="ARBA" id="ARBA00022679"/>
    </source>
</evidence>
<dbReference type="PROSITE" id="PS50216">
    <property type="entry name" value="DHHC"/>
    <property type="match status" value="1"/>
</dbReference>
<dbReference type="InterPro" id="IPR001594">
    <property type="entry name" value="Palmitoyltrfase_DHHC"/>
</dbReference>
<dbReference type="AlphaFoldDB" id="A0AAN9BWS3"/>
<dbReference type="EC" id="2.3.1.225" evidence="7"/>
<keyword evidence="3 7" id="KW-0812">Transmembrane</keyword>
<organism evidence="9 10">
    <name type="scientific">Littorina saxatilis</name>
    <dbReference type="NCBI Taxonomy" id="31220"/>
    <lineage>
        <taxon>Eukaryota</taxon>
        <taxon>Metazoa</taxon>
        <taxon>Spiralia</taxon>
        <taxon>Lophotrochozoa</taxon>
        <taxon>Mollusca</taxon>
        <taxon>Gastropoda</taxon>
        <taxon>Caenogastropoda</taxon>
        <taxon>Littorinimorpha</taxon>
        <taxon>Littorinoidea</taxon>
        <taxon>Littorinidae</taxon>
        <taxon>Littorina</taxon>
    </lineage>
</organism>
<dbReference type="PANTHER" id="PTHR12246">
    <property type="entry name" value="PALMITOYLTRANSFERASE ZDHHC16"/>
    <property type="match status" value="1"/>
</dbReference>
<sequence length="398" mass="46424">MGHEVVGTAWQVLHWGPILALSVIFTISAVAVKCCAMWWPPFDTIGGALNLLLFLTLVTLTLYNYFMAMFRGPGFVPIGWKPVRLYLKNPQHTKFLQFCDFCKGYKSPRSHHCRKCDRCVMKMDHHCPWINTCCGHFNHANFCYFLYFAPIGCIHALFIMLPSIYRAVHFQFYFYNRRDEPLVYLGVTGFVMAMFSIGLAIGVIIAVGMLFYIQIRSVLKNETGIESWIIDKALDRDRTENEGDFIYPYHLGWRENLRQVFTWSGKPRSDGLTWDVAEGCHQFTLTEEQLMQKAEKRERTVLYHITEAYSGRLFPCSKGLKVACWVPCTDEPRIVLKPGDRVLVTRWKKRWLYGTKRLTAEEKQVKQRVRGWFPRRCAKELMDDNENMQGDFDEKKDA</sequence>
<feature type="domain" description="Palmitoyltransferase DHHC" evidence="8">
    <location>
        <begin position="93"/>
        <end position="228"/>
    </location>
</feature>
<feature type="transmembrane region" description="Helical" evidence="7">
    <location>
        <begin position="12"/>
        <end position="39"/>
    </location>
</feature>
<dbReference type="Proteomes" id="UP001374579">
    <property type="component" value="Unassembled WGS sequence"/>
</dbReference>
<dbReference type="GO" id="GO:0019706">
    <property type="term" value="F:protein-cysteine S-palmitoyltransferase activity"/>
    <property type="evidence" value="ECO:0007669"/>
    <property type="project" value="UniProtKB-EC"/>
</dbReference>
<name>A0AAN9BWS3_9CAEN</name>
<evidence type="ECO:0000313" key="9">
    <source>
        <dbReference type="EMBL" id="KAK7113257.1"/>
    </source>
</evidence>
<keyword evidence="5 7" id="KW-0472">Membrane</keyword>
<keyword evidence="6 7" id="KW-0012">Acyltransferase</keyword>
<keyword evidence="10" id="KW-1185">Reference proteome</keyword>
<comment type="subcellular location">
    <subcellularLocation>
        <location evidence="1">Membrane</location>
        <topology evidence="1">Multi-pass membrane protein</topology>
    </subcellularLocation>
</comment>
<dbReference type="GO" id="GO:0016020">
    <property type="term" value="C:membrane"/>
    <property type="evidence" value="ECO:0007669"/>
    <property type="project" value="UniProtKB-SubCell"/>
</dbReference>
<dbReference type="EMBL" id="JBAMIC010000002">
    <property type="protein sequence ID" value="KAK7113257.1"/>
    <property type="molecule type" value="Genomic_DNA"/>
</dbReference>
<keyword evidence="4 7" id="KW-1133">Transmembrane helix</keyword>
<dbReference type="InterPro" id="IPR039859">
    <property type="entry name" value="PFA4/ZDH16/20/ERF2-like"/>
</dbReference>
<evidence type="ECO:0000313" key="10">
    <source>
        <dbReference type="Proteomes" id="UP001374579"/>
    </source>
</evidence>
<feature type="transmembrane region" description="Helical" evidence="7">
    <location>
        <begin position="144"/>
        <end position="165"/>
    </location>
</feature>
<comment type="domain">
    <text evidence="7">The DHHC domain is required for palmitoyltransferase activity.</text>
</comment>
<comment type="similarity">
    <text evidence="7">Belongs to the DHHC palmitoyltransferase family.</text>
</comment>